<dbReference type="InterPro" id="IPR002298">
    <property type="entry name" value="DNA_polymerase_A"/>
</dbReference>
<dbReference type="AlphaFoldDB" id="A0A6M3XQD4"/>
<dbReference type="Pfam" id="PF01612">
    <property type="entry name" value="DNA_pol_A_exo1"/>
    <property type="match status" value="1"/>
</dbReference>
<feature type="domain" description="DNA-directed DNA polymerase family A palm" evidence="3">
    <location>
        <begin position="433"/>
        <end position="647"/>
    </location>
</feature>
<dbReference type="GO" id="GO:0006302">
    <property type="term" value="P:double-strand break repair"/>
    <property type="evidence" value="ECO:0007669"/>
    <property type="project" value="TreeGrafter"/>
</dbReference>
<evidence type="ECO:0000313" key="4">
    <source>
        <dbReference type="EMBL" id="QJH99547.1"/>
    </source>
</evidence>
<dbReference type="InterPro" id="IPR001098">
    <property type="entry name" value="DNA-dir_DNA_pol_A_palm_dom"/>
</dbReference>
<keyword evidence="1" id="KW-0235">DNA replication</keyword>
<dbReference type="InterPro" id="IPR012337">
    <property type="entry name" value="RNaseH-like_sf"/>
</dbReference>
<sequence length="687" mass="77972">MDLGKAKRISEQGPTLPESYIIVLPGNPSGLQVAFQNAMAWMKHWRTHGANLGVDVETSGLDFYACALYSISLAEAEPSNTAIAFTLSGLHTLPWEMEKALTEELAKVLASDMVNKIYHNCPFDRAVLIRKGFHLGGHTLDTMAMHHLIQPDIHHDLGWVGHTFLDVEPWKITHDGNKKANTKDPAELLLYNAKDALYTAQLVDPLQATLHQRGISPTLSAWQMSFSDLATDMELVGLPINLAKRRMMGMQLLRRMFLQERRVKEFLQWPDFNPMSSKHKIEVLFGEKYSKPPWNLGLIPTVYNEKDGKPSTSYKAIIDYMEHPLIAALVNYTELRGAYAIQYKDKPDAEIAKLRELGAEDHIQRWEQWVPCGLEEQYAAMRVSVRRDPAEPGSYHKAICSDGRLRCSWKPCAQKGSRFTSSPNVQNQNVWHRAFFEAADGWAFTASDKDQVEARVLAARAGIVPLLTEMRKLKSDTHTMNAAVVYGDEFWSKSEEARYLIRAVTKNVFYAGIYLAGWMTVWRTCRENKRIDAQMRAAMSKKQVRLVHQGLFRKAYAGINDWHEKNLKQVAIDGYMEIPPFGRRRYAPVRPIPATEFANWSIQPAATDIVTSEIVLIQEELKKKLPGRAFVVRHGHDEVNVEHMVKDTDEVQKIIKRIFGNTYFDGPAGPVYLTAGIKTAKNLREAK</sequence>
<dbReference type="SMART" id="SM00482">
    <property type="entry name" value="POLAc"/>
    <property type="match status" value="1"/>
</dbReference>
<accession>A0A6M3XQD4</accession>
<dbReference type="InterPro" id="IPR036397">
    <property type="entry name" value="RNaseH_sf"/>
</dbReference>
<protein>
    <submittedName>
        <fullName evidence="4">Putative DNA polymerase</fullName>
    </submittedName>
</protein>
<name>A0A6M3XQD4_9ZZZZ</name>
<evidence type="ECO:0000256" key="1">
    <source>
        <dbReference type="ARBA" id="ARBA00022705"/>
    </source>
</evidence>
<reference evidence="4" key="1">
    <citation type="submission" date="2020-03" db="EMBL/GenBank/DDBJ databases">
        <title>The deep terrestrial virosphere.</title>
        <authorList>
            <person name="Holmfeldt K."/>
            <person name="Nilsson E."/>
            <person name="Simone D."/>
            <person name="Lopez-Fernandez M."/>
            <person name="Wu X."/>
            <person name="de Brujin I."/>
            <person name="Lundin D."/>
            <person name="Andersson A."/>
            <person name="Bertilsson S."/>
            <person name="Dopson M."/>
        </authorList>
    </citation>
    <scope>NUCLEOTIDE SEQUENCE</scope>
    <source>
        <strain evidence="4">TM448B01619</strain>
    </source>
</reference>
<dbReference type="PANTHER" id="PTHR10133:SF27">
    <property type="entry name" value="DNA POLYMERASE NU"/>
    <property type="match status" value="1"/>
</dbReference>
<dbReference type="Pfam" id="PF00476">
    <property type="entry name" value="DNA_pol_A"/>
    <property type="match status" value="1"/>
</dbReference>
<dbReference type="Gene3D" id="3.30.70.370">
    <property type="match status" value="1"/>
</dbReference>
<dbReference type="GO" id="GO:0003677">
    <property type="term" value="F:DNA binding"/>
    <property type="evidence" value="ECO:0007669"/>
    <property type="project" value="InterPro"/>
</dbReference>
<dbReference type="GO" id="GO:0003887">
    <property type="term" value="F:DNA-directed DNA polymerase activity"/>
    <property type="evidence" value="ECO:0007669"/>
    <property type="project" value="InterPro"/>
</dbReference>
<gene>
    <name evidence="4" type="ORF">TM448B01619_0006</name>
</gene>
<dbReference type="SUPFAM" id="SSF53098">
    <property type="entry name" value="Ribonuclease H-like"/>
    <property type="match status" value="1"/>
</dbReference>
<organism evidence="4">
    <name type="scientific">viral metagenome</name>
    <dbReference type="NCBI Taxonomy" id="1070528"/>
    <lineage>
        <taxon>unclassified sequences</taxon>
        <taxon>metagenomes</taxon>
        <taxon>organismal metagenomes</taxon>
    </lineage>
</organism>
<dbReference type="InterPro" id="IPR043502">
    <property type="entry name" value="DNA/RNA_pol_sf"/>
</dbReference>
<dbReference type="SUPFAM" id="SSF56672">
    <property type="entry name" value="DNA/RNA polymerases"/>
    <property type="match status" value="1"/>
</dbReference>
<dbReference type="EMBL" id="MT144796">
    <property type="protein sequence ID" value="QJH99547.1"/>
    <property type="molecule type" value="Genomic_DNA"/>
</dbReference>
<dbReference type="GO" id="GO:0006261">
    <property type="term" value="P:DNA-templated DNA replication"/>
    <property type="evidence" value="ECO:0007669"/>
    <property type="project" value="InterPro"/>
</dbReference>
<dbReference type="SMART" id="SM00474">
    <property type="entry name" value="35EXOc"/>
    <property type="match status" value="1"/>
</dbReference>
<dbReference type="PANTHER" id="PTHR10133">
    <property type="entry name" value="DNA POLYMERASE I"/>
    <property type="match status" value="1"/>
</dbReference>
<dbReference type="GO" id="GO:0008408">
    <property type="term" value="F:3'-5' exonuclease activity"/>
    <property type="evidence" value="ECO:0007669"/>
    <property type="project" value="InterPro"/>
</dbReference>
<dbReference type="Gene3D" id="3.30.420.10">
    <property type="entry name" value="Ribonuclease H-like superfamily/Ribonuclease H"/>
    <property type="match status" value="1"/>
</dbReference>
<feature type="domain" description="3'-5' exonuclease" evidence="2">
    <location>
        <begin position="27"/>
        <end position="211"/>
    </location>
</feature>
<proteinExistence type="predicted"/>
<dbReference type="Gene3D" id="1.10.150.20">
    <property type="entry name" value="5' to 3' exonuclease, C-terminal subdomain"/>
    <property type="match status" value="1"/>
</dbReference>
<evidence type="ECO:0000259" key="2">
    <source>
        <dbReference type="SMART" id="SM00474"/>
    </source>
</evidence>
<dbReference type="InterPro" id="IPR002562">
    <property type="entry name" value="3'-5'_exonuclease_dom"/>
</dbReference>
<evidence type="ECO:0000259" key="3">
    <source>
        <dbReference type="SMART" id="SM00482"/>
    </source>
</evidence>